<dbReference type="EMBL" id="CM056812">
    <property type="protein sequence ID" value="KAJ8617511.1"/>
    <property type="molecule type" value="Genomic_DNA"/>
</dbReference>
<organism evidence="1 2">
    <name type="scientific">Persea americana</name>
    <name type="common">Avocado</name>
    <dbReference type="NCBI Taxonomy" id="3435"/>
    <lineage>
        <taxon>Eukaryota</taxon>
        <taxon>Viridiplantae</taxon>
        <taxon>Streptophyta</taxon>
        <taxon>Embryophyta</taxon>
        <taxon>Tracheophyta</taxon>
        <taxon>Spermatophyta</taxon>
        <taxon>Magnoliopsida</taxon>
        <taxon>Magnoliidae</taxon>
        <taxon>Laurales</taxon>
        <taxon>Lauraceae</taxon>
        <taxon>Persea</taxon>
    </lineage>
</organism>
<name>A0ACC2K931_PERAE</name>
<accession>A0ACC2K931</accession>
<sequence>MNPFFSRCGRRLDSVPVVAVKEGEGRERRRRVEEEGYKDKLQQQEKIQQKQLAQHQALSNCYDDGKW</sequence>
<evidence type="ECO:0000313" key="1">
    <source>
        <dbReference type="EMBL" id="KAJ8617511.1"/>
    </source>
</evidence>
<evidence type="ECO:0000313" key="2">
    <source>
        <dbReference type="Proteomes" id="UP001234297"/>
    </source>
</evidence>
<dbReference type="Proteomes" id="UP001234297">
    <property type="component" value="Chromosome 4"/>
</dbReference>
<proteinExistence type="predicted"/>
<reference evidence="1 2" key="1">
    <citation type="journal article" date="2022" name="Hortic Res">
        <title>A haplotype resolved chromosomal level avocado genome allows analysis of novel avocado genes.</title>
        <authorList>
            <person name="Nath O."/>
            <person name="Fletcher S.J."/>
            <person name="Hayward A."/>
            <person name="Shaw L.M."/>
            <person name="Masouleh A.K."/>
            <person name="Furtado A."/>
            <person name="Henry R.J."/>
            <person name="Mitter N."/>
        </authorList>
    </citation>
    <scope>NUCLEOTIDE SEQUENCE [LARGE SCALE GENOMIC DNA]</scope>
    <source>
        <strain evidence="2">cv. Hass</strain>
    </source>
</reference>
<keyword evidence="2" id="KW-1185">Reference proteome</keyword>
<protein>
    <submittedName>
        <fullName evidence="1">Uncharacterized protein</fullName>
    </submittedName>
</protein>
<gene>
    <name evidence="1" type="ORF">MRB53_013697</name>
</gene>
<comment type="caution">
    <text evidence="1">The sequence shown here is derived from an EMBL/GenBank/DDBJ whole genome shotgun (WGS) entry which is preliminary data.</text>
</comment>